<name>A0A1I1R8X8_RUMAL</name>
<evidence type="ECO:0000256" key="1">
    <source>
        <dbReference type="ARBA" id="ARBA00004651"/>
    </source>
</evidence>
<comment type="subcellular location">
    <subcellularLocation>
        <location evidence="1">Cell membrane</location>
        <topology evidence="1">Multi-pass membrane protein</topology>
    </subcellularLocation>
</comment>
<keyword evidence="6 8" id="KW-1133">Transmembrane helix</keyword>
<feature type="transmembrane region" description="Helical" evidence="8">
    <location>
        <begin position="456"/>
        <end position="477"/>
    </location>
</feature>
<sequence>MNKEQITERTIRSLAKHPYLWMLGLCLLIDPFFFGSVGNIPNNALMLECFGLFGAAVIFSFRRYDRGELSKPRLCVFMICILSAVLLGAISYTNSQNKAIWHFFGGCILMFTMYYFTYMKKFRGQLNSVLIIGLGFMIKLHYILVTSVYTRQHDVFSFDSTAGHAGYIEYLLQNHHLSDFDPRDRWQFVHPPLHHAISSLWIYLNENIFHVGHDPARESLQTLTLFYSMCIIVSAYKIFKFFGLNGRSLYIPLMIVSFHPAFILLSGSINNDVLSAALVMGAVVCTLEWYREQTLKNILKIALCIGLAMMAKISAATIAPPVALVFLIVFLRKFRTNGKSLFGQFCAFGTVCIPLGLWFGIRNYIKWKIPLTYVSEMDKNCEQYIGDRTLLQRITDFSAYQFSSPYEQWAWLDDTGKMHGYNEFNPLTTLLKNSIFGEFINEGCFTWTYTNTFARVLFWVNILLAGAALVLMLFFCIKKPNIPKLFFAAFHITIMVSFLKAAADYAFTCTMNFRYITPTVITGAVFIGMAACEDNIKNNIIISKLLTVTSVLFSLMTALVYTALL</sequence>
<dbReference type="PANTHER" id="PTHR33908:SF11">
    <property type="entry name" value="MEMBRANE PROTEIN"/>
    <property type="match status" value="1"/>
</dbReference>
<feature type="transmembrane region" description="Helical" evidence="8">
    <location>
        <begin position="545"/>
        <end position="564"/>
    </location>
</feature>
<evidence type="ECO:0000256" key="8">
    <source>
        <dbReference type="SAM" id="Phobius"/>
    </source>
</evidence>
<feature type="transmembrane region" description="Helical" evidence="8">
    <location>
        <begin position="341"/>
        <end position="361"/>
    </location>
</feature>
<evidence type="ECO:0000256" key="4">
    <source>
        <dbReference type="ARBA" id="ARBA00022679"/>
    </source>
</evidence>
<dbReference type="AlphaFoldDB" id="A0A1I1R8X8"/>
<organism evidence="10 11">
    <name type="scientific">Ruminococcus albus</name>
    <dbReference type="NCBI Taxonomy" id="1264"/>
    <lineage>
        <taxon>Bacteria</taxon>
        <taxon>Bacillati</taxon>
        <taxon>Bacillota</taxon>
        <taxon>Clostridia</taxon>
        <taxon>Eubacteriales</taxon>
        <taxon>Oscillospiraceae</taxon>
        <taxon>Ruminococcus</taxon>
    </lineage>
</organism>
<evidence type="ECO:0000259" key="9">
    <source>
        <dbReference type="Pfam" id="PF13231"/>
    </source>
</evidence>
<feature type="transmembrane region" description="Helical" evidence="8">
    <location>
        <begin position="20"/>
        <end position="38"/>
    </location>
</feature>
<feature type="transmembrane region" description="Helical" evidence="8">
    <location>
        <begin position="302"/>
        <end position="329"/>
    </location>
</feature>
<feature type="transmembrane region" description="Helical" evidence="8">
    <location>
        <begin position="129"/>
        <end position="149"/>
    </location>
</feature>
<keyword evidence="2" id="KW-1003">Cell membrane</keyword>
<dbReference type="PANTHER" id="PTHR33908">
    <property type="entry name" value="MANNOSYLTRANSFERASE YKCB-RELATED"/>
    <property type="match status" value="1"/>
</dbReference>
<proteinExistence type="predicted"/>
<feature type="transmembrane region" description="Helical" evidence="8">
    <location>
        <begin position="44"/>
        <end position="62"/>
    </location>
</feature>
<feature type="transmembrane region" description="Helical" evidence="8">
    <location>
        <begin position="273"/>
        <end position="290"/>
    </location>
</feature>
<keyword evidence="7 8" id="KW-0472">Membrane</keyword>
<gene>
    <name evidence="10" type="ORF">SAMN02910406_03627</name>
</gene>
<dbReference type="GO" id="GO:0009103">
    <property type="term" value="P:lipopolysaccharide biosynthetic process"/>
    <property type="evidence" value="ECO:0007669"/>
    <property type="project" value="UniProtKB-ARBA"/>
</dbReference>
<keyword evidence="4 10" id="KW-0808">Transferase</keyword>
<evidence type="ECO:0000313" key="11">
    <source>
        <dbReference type="Proteomes" id="UP000182192"/>
    </source>
</evidence>
<dbReference type="GO" id="GO:0005886">
    <property type="term" value="C:plasma membrane"/>
    <property type="evidence" value="ECO:0007669"/>
    <property type="project" value="UniProtKB-SubCell"/>
</dbReference>
<evidence type="ECO:0000313" key="10">
    <source>
        <dbReference type="EMBL" id="SFD30712.1"/>
    </source>
</evidence>
<evidence type="ECO:0000256" key="5">
    <source>
        <dbReference type="ARBA" id="ARBA00022692"/>
    </source>
</evidence>
<evidence type="ECO:0000256" key="7">
    <source>
        <dbReference type="ARBA" id="ARBA00023136"/>
    </source>
</evidence>
<dbReference type="EMBL" id="FOKQ01000061">
    <property type="protein sequence ID" value="SFD30712.1"/>
    <property type="molecule type" value="Genomic_DNA"/>
</dbReference>
<evidence type="ECO:0000256" key="2">
    <source>
        <dbReference type="ARBA" id="ARBA00022475"/>
    </source>
</evidence>
<evidence type="ECO:0000256" key="3">
    <source>
        <dbReference type="ARBA" id="ARBA00022676"/>
    </source>
</evidence>
<dbReference type="OrthoDB" id="9765464at2"/>
<dbReference type="InterPro" id="IPR050297">
    <property type="entry name" value="LipidA_mod_glycosyltrf_83"/>
</dbReference>
<dbReference type="RefSeq" id="WP_074963362.1">
    <property type="nucleotide sequence ID" value="NZ_FOKQ01000061.1"/>
</dbReference>
<keyword evidence="5 8" id="KW-0812">Transmembrane</keyword>
<feature type="transmembrane region" description="Helical" evidence="8">
    <location>
        <begin position="99"/>
        <end position="117"/>
    </location>
</feature>
<feature type="transmembrane region" description="Helical" evidence="8">
    <location>
        <begin position="249"/>
        <end position="267"/>
    </location>
</feature>
<dbReference type="GO" id="GO:0016763">
    <property type="term" value="F:pentosyltransferase activity"/>
    <property type="evidence" value="ECO:0007669"/>
    <property type="project" value="TreeGrafter"/>
</dbReference>
<feature type="transmembrane region" description="Helical" evidence="8">
    <location>
        <begin position="484"/>
        <end position="503"/>
    </location>
</feature>
<feature type="transmembrane region" description="Helical" evidence="8">
    <location>
        <begin position="74"/>
        <end position="93"/>
    </location>
</feature>
<dbReference type="InterPro" id="IPR038731">
    <property type="entry name" value="RgtA/B/C-like"/>
</dbReference>
<feature type="domain" description="Glycosyltransferase RgtA/B/C/D-like" evidence="9">
    <location>
        <begin position="220"/>
        <end position="355"/>
    </location>
</feature>
<dbReference type="Proteomes" id="UP000182192">
    <property type="component" value="Unassembled WGS sequence"/>
</dbReference>
<evidence type="ECO:0000256" key="6">
    <source>
        <dbReference type="ARBA" id="ARBA00022989"/>
    </source>
</evidence>
<keyword evidence="3 10" id="KW-0328">Glycosyltransferase</keyword>
<accession>A0A1I1R8X8</accession>
<dbReference type="Pfam" id="PF13231">
    <property type="entry name" value="PMT_2"/>
    <property type="match status" value="1"/>
</dbReference>
<feature type="transmembrane region" description="Helical" evidence="8">
    <location>
        <begin position="224"/>
        <end position="242"/>
    </location>
</feature>
<protein>
    <submittedName>
        <fullName evidence="10">Dolichyl-phosphate-mannose-protein mannosyltransferase</fullName>
    </submittedName>
</protein>
<reference evidence="10 11" key="1">
    <citation type="submission" date="2016-10" db="EMBL/GenBank/DDBJ databases">
        <authorList>
            <person name="de Groot N.N."/>
        </authorList>
    </citation>
    <scope>NUCLEOTIDE SEQUENCE [LARGE SCALE GENOMIC DNA]</scope>
    <source>
        <strain evidence="10 11">AR67</strain>
    </source>
</reference>